<feature type="transmembrane region" description="Helical" evidence="2">
    <location>
        <begin position="12"/>
        <end position="29"/>
    </location>
</feature>
<evidence type="ECO:0000256" key="2">
    <source>
        <dbReference type="SAM" id="Phobius"/>
    </source>
</evidence>
<name>A0A410MHI8_9BACI</name>
<feature type="region of interest" description="Disordered" evidence="1">
    <location>
        <begin position="31"/>
        <end position="108"/>
    </location>
</feature>
<evidence type="ECO:0000313" key="3">
    <source>
        <dbReference type="EMBL" id="QAS54148.1"/>
    </source>
</evidence>
<evidence type="ECO:0000256" key="1">
    <source>
        <dbReference type="SAM" id="MobiDB-lite"/>
    </source>
</evidence>
<gene>
    <name evidence="3" type="ORF">HLI_18985</name>
</gene>
<dbReference type="OrthoDB" id="2692154at2"/>
<dbReference type="Proteomes" id="UP000287756">
    <property type="component" value="Chromosome"/>
</dbReference>
<organism evidence="3 4">
    <name type="scientific">Halobacillus litoralis</name>
    <dbReference type="NCBI Taxonomy" id="45668"/>
    <lineage>
        <taxon>Bacteria</taxon>
        <taxon>Bacillati</taxon>
        <taxon>Bacillota</taxon>
        <taxon>Bacilli</taxon>
        <taxon>Bacillales</taxon>
        <taxon>Bacillaceae</taxon>
        <taxon>Halobacillus</taxon>
    </lineage>
</organism>
<dbReference type="RefSeq" id="WP_128526418.1">
    <property type="nucleotide sequence ID" value="NZ_CP026118.1"/>
</dbReference>
<reference evidence="3 4" key="1">
    <citation type="submission" date="2018-01" db="EMBL/GenBank/DDBJ databases">
        <title>The whole genome sequencing and assembly of Halobacillus litoralis ERB031 strain.</title>
        <authorList>
            <person name="Lee S.-J."/>
            <person name="Park M.-K."/>
            <person name="Kim J.-Y."/>
            <person name="Lee Y.-J."/>
            <person name="Yi H."/>
            <person name="Bahn Y.-S."/>
            <person name="Kim J.F."/>
            <person name="Lee D.-W."/>
        </authorList>
    </citation>
    <scope>NUCLEOTIDE SEQUENCE [LARGE SCALE GENOMIC DNA]</scope>
    <source>
        <strain evidence="3 4">ERB 031</strain>
    </source>
</reference>
<dbReference type="KEGG" id="hli:HLI_18985"/>
<dbReference type="EMBL" id="CP026118">
    <property type="protein sequence ID" value="QAS54148.1"/>
    <property type="molecule type" value="Genomic_DNA"/>
</dbReference>
<accession>A0A410MHI8</accession>
<feature type="compositionally biased region" description="Basic and acidic residues" evidence="1">
    <location>
        <begin position="31"/>
        <end position="42"/>
    </location>
</feature>
<feature type="compositionally biased region" description="Basic and acidic residues" evidence="1">
    <location>
        <begin position="59"/>
        <end position="84"/>
    </location>
</feature>
<keyword evidence="2" id="KW-1133">Transmembrane helix</keyword>
<sequence>MGELFELVFSNFLILAAIIGGIISWFSGMSKEKDTKKESEKKRVPRPSTYPSGPGSDAPPERTMKSGEDRLKEYYEEKKKRSEELSGGNQETDPINAYSYDNPEDDAHTVRVHKDNGRKDAASRLIENGPLIESAKKWDKKRLAEGILMAEVLGQPRAHKPHSSHPRKR</sequence>
<dbReference type="AlphaFoldDB" id="A0A410MHI8"/>
<keyword evidence="2" id="KW-0812">Transmembrane</keyword>
<proteinExistence type="predicted"/>
<keyword evidence="2" id="KW-0472">Membrane</keyword>
<evidence type="ECO:0000313" key="4">
    <source>
        <dbReference type="Proteomes" id="UP000287756"/>
    </source>
</evidence>
<protein>
    <submittedName>
        <fullName evidence="3">Uncharacterized protein</fullName>
    </submittedName>
</protein>